<accession>A0A1D2MHF2</accession>
<feature type="region of interest" description="Disordered" evidence="2">
    <location>
        <begin position="45"/>
        <end position="82"/>
    </location>
</feature>
<keyword evidence="1" id="KW-0175">Coiled coil</keyword>
<comment type="caution">
    <text evidence="3">The sequence shown here is derived from an EMBL/GenBank/DDBJ whole genome shotgun (WGS) entry which is preliminary data.</text>
</comment>
<dbReference type="Proteomes" id="UP000094527">
    <property type="component" value="Unassembled WGS sequence"/>
</dbReference>
<feature type="coiled-coil region" evidence="1">
    <location>
        <begin position="225"/>
        <end position="295"/>
    </location>
</feature>
<organism evidence="3 4">
    <name type="scientific">Orchesella cincta</name>
    <name type="common">Springtail</name>
    <name type="synonym">Podura cincta</name>
    <dbReference type="NCBI Taxonomy" id="48709"/>
    <lineage>
        <taxon>Eukaryota</taxon>
        <taxon>Metazoa</taxon>
        <taxon>Ecdysozoa</taxon>
        <taxon>Arthropoda</taxon>
        <taxon>Hexapoda</taxon>
        <taxon>Collembola</taxon>
        <taxon>Entomobryomorpha</taxon>
        <taxon>Entomobryoidea</taxon>
        <taxon>Orchesellidae</taxon>
        <taxon>Orchesellinae</taxon>
        <taxon>Orchesella</taxon>
    </lineage>
</organism>
<gene>
    <name evidence="3" type="ORF">Ocin01_14241</name>
</gene>
<reference evidence="3 4" key="1">
    <citation type="journal article" date="2016" name="Genome Biol. Evol.">
        <title>Gene Family Evolution Reflects Adaptation to Soil Environmental Stressors in the Genome of the Collembolan Orchesella cincta.</title>
        <authorList>
            <person name="Faddeeva-Vakhrusheva A."/>
            <person name="Derks M.F."/>
            <person name="Anvar S.Y."/>
            <person name="Agamennone V."/>
            <person name="Suring W."/>
            <person name="Smit S."/>
            <person name="van Straalen N.M."/>
            <person name="Roelofs D."/>
        </authorList>
    </citation>
    <scope>NUCLEOTIDE SEQUENCE [LARGE SCALE GENOMIC DNA]</scope>
    <source>
        <tissue evidence="3">Mixed pool</tissue>
    </source>
</reference>
<proteinExistence type="predicted"/>
<dbReference type="OrthoDB" id="10444382at2759"/>
<dbReference type="AlphaFoldDB" id="A0A1D2MHF2"/>
<name>A0A1D2MHF2_ORCCI</name>
<evidence type="ECO:0000256" key="2">
    <source>
        <dbReference type="SAM" id="MobiDB-lite"/>
    </source>
</evidence>
<sequence>MPGKSKGKKGKKGAKQKMKKFDLDLFGLLTFTRYHGAPFEEFMYTPDKKKGAKPQPAKGKKKKKKPVEVPKLMKFPPVPEDPSKIRKLRAARKKKDPPDAIITSMNLGYPEYTTRPRIPDVICKKKFPILPRPQPHGGVYGNVKCVLCASTGGLLKTIFGMLHKKMRKLLNNQFDKAKIIIEWFTSKMRETTLNYTSHVENIIKEIMGPVMDALDESEFEDHQNVRAIQDKLRQLQRELDMLRQELKQFRKNRDEEIAKRLADKLAELEEAERQMMALEAKVKEAEEMLLDWQNNAKSKIDGPKEEIRKVMELLQKIKDSIILERDTLRALLAWEMKIATEKTVAKMEEIISADLDVVQGWMHSAWFRLFLENRRMQEERSRLRIENHLLDLEVEALTRQVGQMEANKKEIVGTRTYFITPPSLQAQVDKFTKTVQYPDSLELWDYPPTRLVHE</sequence>
<evidence type="ECO:0000313" key="4">
    <source>
        <dbReference type="Proteomes" id="UP000094527"/>
    </source>
</evidence>
<dbReference type="EMBL" id="LJIJ01001230">
    <property type="protein sequence ID" value="ODM92438.1"/>
    <property type="molecule type" value="Genomic_DNA"/>
</dbReference>
<keyword evidence="4" id="KW-1185">Reference proteome</keyword>
<evidence type="ECO:0000256" key="1">
    <source>
        <dbReference type="SAM" id="Coils"/>
    </source>
</evidence>
<dbReference type="OMA" id="WFRLFLE"/>
<evidence type="ECO:0000313" key="3">
    <source>
        <dbReference type="EMBL" id="ODM92438.1"/>
    </source>
</evidence>
<protein>
    <submittedName>
        <fullName evidence="3">Uncharacterized protein</fullName>
    </submittedName>
</protein>